<sequence>MKTAVIIPTYNEAENLEILVEKILESASTRGDSSTRGGLKLIVVDDNSPDGTGKIADKLSLKYKNKIIVIHREGKIGLGTAYKEGFKKAIKTGADVFVTMDADLSHNPLVIPKLINLLKYCDVAIGSRYVVDGQIIGFNVWRKILSGVAQLLSRSLLGIKVKDSTSAYRAYKKNVINSIDLENIKSDGYSFLIEVIYRCLRKDYKVKEIPITFGLREGGVSKISKKEIYKSLVTIFRLKLTSLFS</sequence>
<dbReference type="InterPro" id="IPR029044">
    <property type="entry name" value="Nucleotide-diphossugar_trans"/>
</dbReference>
<evidence type="ECO:0000256" key="3">
    <source>
        <dbReference type="ARBA" id="ARBA00022679"/>
    </source>
</evidence>
<organism evidence="5 6">
    <name type="scientific">Candidatus Woesebacteria bacterium RIFCSPHIGHO2_01_FULL_39_28</name>
    <dbReference type="NCBI Taxonomy" id="1802496"/>
    <lineage>
        <taxon>Bacteria</taxon>
        <taxon>Candidatus Woeseibacteriota</taxon>
    </lineage>
</organism>
<gene>
    <name evidence="5" type="ORF">A2627_02805</name>
</gene>
<evidence type="ECO:0000259" key="4">
    <source>
        <dbReference type="Pfam" id="PF00535"/>
    </source>
</evidence>
<reference evidence="5 6" key="1">
    <citation type="journal article" date="2016" name="Nat. Commun.">
        <title>Thousands of microbial genomes shed light on interconnected biogeochemical processes in an aquifer system.</title>
        <authorList>
            <person name="Anantharaman K."/>
            <person name="Brown C.T."/>
            <person name="Hug L.A."/>
            <person name="Sharon I."/>
            <person name="Castelle C.J."/>
            <person name="Probst A.J."/>
            <person name="Thomas B.C."/>
            <person name="Singh A."/>
            <person name="Wilkins M.J."/>
            <person name="Karaoz U."/>
            <person name="Brodie E.L."/>
            <person name="Williams K.H."/>
            <person name="Hubbard S.S."/>
            <person name="Banfield J.F."/>
        </authorList>
    </citation>
    <scope>NUCLEOTIDE SEQUENCE [LARGE SCALE GENOMIC DNA]</scope>
</reference>
<dbReference type="GO" id="GO:0009247">
    <property type="term" value="P:glycolipid biosynthetic process"/>
    <property type="evidence" value="ECO:0007669"/>
    <property type="project" value="TreeGrafter"/>
</dbReference>
<dbReference type="CDD" id="cd06442">
    <property type="entry name" value="DPM1_like"/>
    <property type="match status" value="1"/>
</dbReference>
<dbReference type="GO" id="GO:0004582">
    <property type="term" value="F:dolichyl-phosphate beta-D-mannosyltransferase activity"/>
    <property type="evidence" value="ECO:0007669"/>
    <property type="project" value="InterPro"/>
</dbReference>
<name>A0A1F7YEU9_9BACT</name>
<dbReference type="InterPro" id="IPR039528">
    <property type="entry name" value="DPM1-like"/>
</dbReference>
<protein>
    <recommendedName>
        <fullName evidence="4">Glycosyltransferase 2-like domain-containing protein</fullName>
    </recommendedName>
</protein>
<dbReference type="PANTHER" id="PTHR43398">
    <property type="entry name" value="DOLICHOL-PHOSPHATE MANNOSYLTRANSFERASE SUBUNIT 1"/>
    <property type="match status" value="1"/>
</dbReference>
<keyword evidence="3" id="KW-0808">Transferase</keyword>
<dbReference type="SUPFAM" id="SSF53448">
    <property type="entry name" value="Nucleotide-diphospho-sugar transferases"/>
    <property type="match status" value="1"/>
</dbReference>
<evidence type="ECO:0000256" key="1">
    <source>
        <dbReference type="ARBA" id="ARBA00006739"/>
    </source>
</evidence>
<dbReference type="Proteomes" id="UP000178851">
    <property type="component" value="Unassembled WGS sequence"/>
</dbReference>
<evidence type="ECO:0000313" key="5">
    <source>
        <dbReference type="EMBL" id="OGM25857.1"/>
    </source>
</evidence>
<dbReference type="EMBL" id="MGGI01000019">
    <property type="protein sequence ID" value="OGM25857.1"/>
    <property type="molecule type" value="Genomic_DNA"/>
</dbReference>
<comment type="caution">
    <text evidence="5">The sequence shown here is derived from an EMBL/GenBank/DDBJ whole genome shotgun (WGS) entry which is preliminary data.</text>
</comment>
<dbReference type="InterPro" id="IPR001173">
    <property type="entry name" value="Glyco_trans_2-like"/>
</dbReference>
<proteinExistence type="inferred from homology"/>
<dbReference type="FunFam" id="3.90.550.10:FF:000122">
    <property type="entry name" value="Dolichol-phosphate mannosyltransferase subunit 1"/>
    <property type="match status" value="1"/>
</dbReference>
<evidence type="ECO:0000256" key="2">
    <source>
        <dbReference type="ARBA" id="ARBA00022676"/>
    </source>
</evidence>
<feature type="domain" description="Glycosyltransferase 2-like" evidence="4">
    <location>
        <begin position="5"/>
        <end position="177"/>
    </location>
</feature>
<dbReference type="PANTHER" id="PTHR43398:SF1">
    <property type="entry name" value="DOLICHOL-PHOSPHATE MANNOSYLTRANSFERASE SUBUNIT 1"/>
    <property type="match status" value="1"/>
</dbReference>
<comment type="similarity">
    <text evidence="1">Belongs to the glycosyltransferase 2 family.</text>
</comment>
<dbReference type="GO" id="GO:0016020">
    <property type="term" value="C:membrane"/>
    <property type="evidence" value="ECO:0007669"/>
    <property type="project" value="GOC"/>
</dbReference>
<dbReference type="AlphaFoldDB" id="A0A1F7YEU9"/>
<evidence type="ECO:0000313" key="6">
    <source>
        <dbReference type="Proteomes" id="UP000178851"/>
    </source>
</evidence>
<accession>A0A1F7YEU9</accession>
<keyword evidence="2" id="KW-0328">Glycosyltransferase</keyword>
<dbReference type="Gene3D" id="3.90.550.10">
    <property type="entry name" value="Spore Coat Polysaccharide Biosynthesis Protein SpsA, Chain A"/>
    <property type="match status" value="1"/>
</dbReference>
<dbReference type="Pfam" id="PF00535">
    <property type="entry name" value="Glycos_transf_2"/>
    <property type="match status" value="1"/>
</dbReference>